<reference evidence="1 2" key="1">
    <citation type="submission" date="2014-02" db="EMBL/GenBank/DDBJ databases">
        <title>Expanding our view of genomic diversity in Candidatus Accumulibacter clades.</title>
        <authorList>
            <person name="Skennerton C.T."/>
            <person name="Barr J.J."/>
            <person name="Slater F.R."/>
            <person name="Bond P.L."/>
            <person name="Tyson G.W."/>
        </authorList>
    </citation>
    <scope>NUCLEOTIDE SEQUENCE [LARGE SCALE GENOMIC DNA]</scope>
    <source>
        <strain evidence="2">BA-91</strain>
    </source>
</reference>
<dbReference type="Gene3D" id="3.40.800.20">
    <property type="entry name" value="Histone deacetylase domain"/>
    <property type="match status" value="1"/>
</dbReference>
<proteinExistence type="predicted"/>
<evidence type="ECO:0000313" key="1">
    <source>
        <dbReference type="EMBL" id="KFB72683.1"/>
    </source>
</evidence>
<gene>
    <name evidence="1" type="ORF">AW09_002126</name>
</gene>
<accession>A0A080LVN6</accession>
<dbReference type="EMBL" id="JDVG02000351">
    <property type="protein sequence ID" value="KFB72683.1"/>
    <property type="molecule type" value="Genomic_DNA"/>
</dbReference>
<evidence type="ECO:0008006" key="3">
    <source>
        <dbReference type="Google" id="ProtNLM"/>
    </source>
</evidence>
<comment type="caution">
    <text evidence="1">The sequence shown here is derived from an EMBL/GenBank/DDBJ whole genome shotgun (WGS) entry which is preliminary data.</text>
</comment>
<evidence type="ECO:0000313" key="2">
    <source>
        <dbReference type="Proteomes" id="UP000020077"/>
    </source>
</evidence>
<dbReference type="InterPro" id="IPR037138">
    <property type="entry name" value="His_deacetylse_dom_sf"/>
</dbReference>
<dbReference type="AlphaFoldDB" id="A0A080LVN6"/>
<dbReference type="Proteomes" id="UP000020077">
    <property type="component" value="Unassembled WGS sequence"/>
</dbReference>
<organism evidence="1 2">
    <name type="scientific">Candidatus Accumulibacter phosphatis</name>
    <dbReference type="NCBI Taxonomy" id="327160"/>
    <lineage>
        <taxon>Bacteria</taxon>
        <taxon>Pseudomonadati</taxon>
        <taxon>Pseudomonadota</taxon>
        <taxon>Betaproteobacteria</taxon>
        <taxon>Candidatus Accumulibacter</taxon>
    </lineage>
</organism>
<name>A0A080LVN6_9PROT</name>
<dbReference type="SUPFAM" id="SSF52768">
    <property type="entry name" value="Arginase/deacetylase"/>
    <property type="match status" value="1"/>
</dbReference>
<sequence>MAIALEKLRNEGKIRKALVLDIDLHFSDGTVDILDSKGYSGGGRLRRPAGLLGGILIHPGVVANDRAVCRSVRHDRWR</sequence>
<protein>
    <recommendedName>
        <fullName evidence="3">Histone deacetylase domain-containing protein</fullName>
    </recommendedName>
</protein>
<dbReference type="InterPro" id="IPR023696">
    <property type="entry name" value="Ureohydrolase_dom_sf"/>
</dbReference>